<reference evidence="2" key="1">
    <citation type="journal article" date="2023" name="Comput. Struct. Biotechnol. J.">
        <title>Discovery of a novel marine Bacteroidetes with a rich repertoire of carbohydrate-active enzymes.</title>
        <authorList>
            <person name="Chen B."/>
            <person name="Liu G."/>
            <person name="Chen Q."/>
            <person name="Wang H."/>
            <person name="Liu L."/>
            <person name="Tang K."/>
        </authorList>
    </citation>
    <scope>NUCLEOTIDE SEQUENCE</scope>
    <source>
        <strain evidence="2">TK19036</strain>
    </source>
</reference>
<dbReference type="EMBL" id="CP120682">
    <property type="protein sequence ID" value="WKN36895.1"/>
    <property type="molecule type" value="Genomic_DNA"/>
</dbReference>
<name>A0AA49JGP8_9BACT</name>
<dbReference type="AlphaFoldDB" id="A0AA49JGP8"/>
<dbReference type="InterPro" id="IPR029475">
    <property type="entry name" value="DUF6807"/>
</dbReference>
<feature type="chain" id="PRO_5041200164" evidence="1">
    <location>
        <begin position="31"/>
        <end position="354"/>
    </location>
</feature>
<keyword evidence="1" id="KW-0732">Signal</keyword>
<reference evidence="2" key="2">
    <citation type="journal article" date="2024" name="Antonie Van Leeuwenhoek">
        <title>Roseihalotalea indica gen. nov., sp. nov., a halophilic Bacteroidetes from mesopelagic Southwest Indian Ocean with higher carbohydrate metabolic potential.</title>
        <authorList>
            <person name="Chen B."/>
            <person name="Zhang M."/>
            <person name="Lin D."/>
            <person name="Ye J."/>
            <person name="Tang K."/>
        </authorList>
    </citation>
    <scope>NUCLEOTIDE SEQUENCE</scope>
    <source>
        <strain evidence="2">TK19036</strain>
    </source>
</reference>
<sequence>MLVFNQLPKPAWCRLLGFALVLVQTNLLFAQVEIDEHPQEKSVSVTIDGQLFTSYTYPNTIKKPVLYPLKTPNGTVVTRGYPLTEVAGERVDHPHHVGLWLNYGDVNGLDFWNNSEAIPEEKREGYGTIRHREVLETQSGDKQGMLKVGADWMTPDQEKLLDETTTFYFSKQDNAYIIDRITTLKAEEQKVVFHDNKEGMIAIRVTRALELPSDKPEIFTDASGNPSDVAKLDNDGVNGEYISSEGITGNDVWGTQAEWVNLKSSIGDEQISIVIMDHPENVGYPTYWHARGYGLFSANPLGQEVFSDGKKQLNFTLQPQESVTLRYRIVVYGADEELSKEQIHSLYADFTDAS</sequence>
<gene>
    <name evidence="2" type="ORF">K4G66_31505</name>
</gene>
<evidence type="ECO:0000313" key="2">
    <source>
        <dbReference type="EMBL" id="WKN36895.1"/>
    </source>
</evidence>
<proteinExistence type="predicted"/>
<feature type="signal peptide" evidence="1">
    <location>
        <begin position="1"/>
        <end position="30"/>
    </location>
</feature>
<evidence type="ECO:0000256" key="1">
    <source>
        <dbReference type="SAM" id="SignalP"/>
    </source>
</evidence>
<accession>A0AA49JGP8</accession>
<dbReference type="Pfam" id="PF14100">
    <property type="entry name" value="DUF6807"/>
    <property type="match status" value="1"/>
</dbReference>
<organism evidence="2">
    <name type="scientific">Roseihalotalea indica</name>
    <dbReference type="NCBI Taxonomy" id="2867963"/>
    <lineage>
        <taxon>Bacteria</taxon>
        <taxon>Pseudomonadati</taxon>
        <taxon>Bacteroidota</taxon>
        <taxon>Cytophagia</taxon>
        <taxon>Cytophagales</taxon>
        <taxon>Catalimonadaceae</taxon>
        <taxon>Roseihalotalea</taxon>
    </lineage>
</organism>
<protein>
    <submittedName>
        <fullName evidence="2">PmoA family protein</fullName>
    </submittedName>
</protein>